<proteinExistence type="predicted"/>
<sequence length="113" mass="12909">MWIRSGIKPRDLPVTSPDSNVILSLRCFQAEGICSPLLEMQSLGESIQFRLLRKRTVFRTVLIHREEEETLLASGFQDFFSTYPLILVGDSQRKADKNVTKRIKKDLSLSLPS</sequence>
<keyword evidence="2" id="KW-1185">Reference proteome</keyword>
<dbReference type="Proteomes" id="UP000827092">
    <property type="component" value="Unassembled WGS sequence"/>
</dbReference>
<name>A0AAV6W0D1_9ARAC</name>
<reference evidence="1 2" key="1">
    <citation type="journal article" date="2022" name="Nat. Ecol. Evol.">
        <title>A masculinizing supergene underlies an exaggerated male reproductive morph in a spider.</title>
        <authorList>
            <person name="Hendrickx F."/>
            <person name="De Corte Z."/>
            <person name="Sonet G."/>
            <person name="Van Belleghem S.M."/>
            <person name="Kostlbacher S."/>
            <person name="Vangestel C."/>
        </authorList>
    </citation>
    <scope>NUCLEOTIDE SEQUENCE [LARGE SCALE GENOMIC DNA]</scope>
    <source>
        <strain evidence="1">W744_W776</strain>
    </source>
</reference>
<dbReference type="AlphaFoldDB" id="A0AAV6W0D1"/>
<evidence type="ECO:0000313" key="1">
    <source>
        <dbReference type="EMBL" id="KAG8201527.1"/>
    </source>
</evidence>
<gene>
    <name evidence="1" type="ORF">JTE90_011202</name>
</gene>
<evidence type="ECO:0000313" key="2">
    <source>
        <dbReference type="Proteomes" id="UP000827092"/>
    </source>
</evidence>
<protein>
    <submittedName>
        <fullName evidence="1">Uncharacterized protein</fullName>
    </submittedName>
</protein>
<dbReference type="EMBL" id="JAFNEN010000004">
    <property type="protein sequence ID" value="KAG8201527.1"/>
    <property type="molecule type" value="Genomic_DNA"/>
</dbReference>
<organism evidence="1 2">
    <name type="scientific">Oedothorax gibbosus</name>
    <dbReference type="NCBI Taxonomy" id="931172"/>
    <lineage>
        <taxon>Eukaryota</taxon>
        <taxon>Metazoa</taxon>
        <taxon>Ecdysozoa</taxon>
        <taxon>Arthropoda</taxon>
        <taxon>Chelicerata</taxon>
        <taxon>Arachnida</taxon>
        <taxon>Araneae</taxon>
        <taxon>Araneomorphae</taxon>
        <taxon>Entelegynae</taxon>
        <taxon>Araneoidea</taxon>
        <taxon>Linyphiidae</taxon>
        <taxon>Erigoninae</taxon>
        <taxon>Oedothorax</taxon>
    </lineage>
</organism>
<comment type="caution">
    <text evidence="1">The sequence shown here is derived from an EMBL/GenBank/DDBJ whole genome shotgun (WGS) entry which is preliminary data.</text>
</comment>
<accession>A0AAV6W0D1</accession>